<evidence type="ECO:0000256" key="1">
    <source>
        <dbReference type="SAM" id="MobiDB-lite"/>
    </source>
</evidence>
<evidence type="ECO:0000313" key="3">
    <source>
        <dbReference type="Proteomes" id="UP000244900"/>
    </source>
</evidence>
<dbReference type="Proteomes" id="UP000244900">
    <property type="component" value="Chromosome"/>
</dbReference>
<evidence type="ECO:0000313" key="2">
    <source>
        <dbReference type="EMBL" id="AWI30924.1"/>
    </source>
</evidence>
<protein>
    <submittedName>
        <fullName evidence="2">Uncharacterized protein</fullName>
    </submittedName>
</protein>
<keyword evidence="3" id="KW-1185">Reference proteome</keyword>
<dbReference type="KEGG" id="stir:DDW44_20705"/>
<sequence>MLRGPGGVPRSGRCCAAPAVGARRHGGESSPCRRRTGPQTPAGEPCRRTGRRPGRRPWPGSRPR</sequence>
<reference evidence="2 3" key="1">
    <citation type="submission" date="2018-05" db="EMBL/GenBank/DDBJ databases">
        <title>Complete genome sequence of sponge-derived Streptomyces sp. HNM0039.</title>
        <authorList>
            <person name="Huang X."/>
            <person name="Zhou S."/>
        </authorList>
    </citation>
    <scope>NUCLEOTIDE SEQUENCE [LARGE SCALE GENOMIC DNA]</scope>
    <source>
        <strain evidence="2 3">HNM0039</strain>
    </source>
</reference>
<organism evidence="2 3">
    <name type="scientific">Streptomyces tirandamycinicus</name>
    <dbReference type="NCBI Taxonomy" id="2174846"/>
    <lineage>
        <taxon>Bacteria</taxon>
        <taxon>Bacillati</taxon>
        <taxon>Actinomycetota</taxon>
        <taxon>Actinomycetes</taxon>
        <taxon>Kitasatosporales</taxon>
        <taxon>Streptomycetaceae</taxon>
        <taxon>Streptomyces</taxon>
    </lineage>
</organism>
<proteinExistence type="predicted"/>
<dbReference type="EMBL" id="CP029188">
    <property type="protein sequence ID" value="AWI30924.1"/>
    <property type="molecule type" value="Genomic_DNA"/>
</dbReference>
<dbReference type="AlphaFoldDB" id="A0A2S1SWY1"/>
<feature type="region of interest" description="Disordered" evidence="1">
    <location>
        <begin position="1"/>
        <end position="64"/>
    </location>
</feature>
<gene>
    <name evidence="2" type="ORF">DDW44_20705</name>
</gene>
<name>A0A2S1SWY1_9ACTN</name>
<accession>A0A2S1SWY1</accession>